<feature type="transmembrane region" description="Helical" evidence="1">
    <location>
        <begin position="256"/>
        <end position="281"/>
    </location>
</feature>
<evidence type="ECO:0000256" key="1">
    <source>
        <dbReference type="SAM" id="Phobius"/>
    </source>
</evidence>
<keyword evidence="1" id="KW-0812">Transmembrane</keyword>
<reference evidence="2 3" key="1">
    <citation type="journal article" date="2016" name="Nat. Commun.">
        <title>Thousands of microbial genomes shed light on interconnected biogeochemical processes in an aquifer system.</title>
        <authorList>
            <person name="Anantharaman K."/>
            <person name="Brown C.T."/>
            <person name="Hug L.A."/>
            <person name="Sharon I."/>
            <person name="Castelle C.J."/>
            <person name="Probst A.J."/>
            <person name="Thomas B.C."/>
            <person name="Singh A."/>
            <person name="Wilkins M.J."/>
            <person name="Karaoz U."/>
            <person name="Brodie E.L."/>
            <person name="Williams K.H."/>
            <person name="Hubbard S.S."/>
            <person name="Banfield J.F."/>
        </authorList>
    </citation>
    <scope>NUCLEOTIDE SEQUENCE [LARGE SCALE GENOMIC DNA]</scope>
</reference>
<dbReference type="AlphaFoldDB" id="A0A1F5G7E2"/>
<keyword evidence="1" id="KW-0472">Membrane</keyword>
<dbReference type="STRING" id="1797714.A3D04_02375"/>
<sequence>MILLIMISVLGIGFIGIFPKKIPFYLKLLVAPSLGLIVFTSMSLYLSFLLGLDLLAIILSLLICGILSVLSHIKFPTKINFFGISRIFIVSSLVVFISISYLMFSQTLKSSAFGIESGGGGLYGDSALHAAYTSRLATGEFPPTTPLFAGKTLVYPFANDLLSATLRKFQTSFNLSFVFPQVIFLIAVLSLIYQIVRKFSDDRSYATALILLLLGWGIGAFFYISDLAVNGNFNVLGNLTKDYTNNPDFNLHLHNIVTGLILPERSLLPGLVIGLMIFLFSAEYMESFKLRFILLSGLLLGILPFWHTHTFIYFVIFFLTIGTWQIIKTRSYKIIRDLIFSALVALFAALPFIILFLLNLNPMSFLRFESGWQNGGENLIVFWFKNSFLIIPLSILGFLTIAKEKRIYFIPAYIAFLISNIIIFQPWEWDNIKLLTWSFLFFSVLTAIYLSNFFNKNFLFKIIISLLILFSSLSGILSITLQFKNKFVIYDQDDIALADWANTNTSIDDVFIIDPRPNHPIPGLTGRISYIGYPGHLWVHGIDYSKREIENTKLLSGDFSNINNLAVSISYVVFPNNSYAPSFPSLLTEVYLNQKYQVLKVKN</sequence>
<feature type="transmembrane region" description="Helical" evidence="1">
    <location>
        <begin position="205"/>
        <end position="224"/>
    </location>
</feature>
<feature type="transmembrane region" description="Helical" evidence="1">
    <location>
        <begin position="43"/>
        <end position="69"/>
    </location>
</feature>
<feature type="transmembrane region" description="Helical" evidence="1">
    <location>
        <begin position="434"/>
        <end position="451"/>
    </location>
</feature>
<comment type="caution">
    <text evidence="2">The sequence shown here is derived from an EMBL/GenBank/DDBJ whole genome shotgun (WGS) entry which is preliminary data.</text>
</comment>
<dbReference type="Proteomes" id="UP000177369">
    <property type="component" value="Unassembled WGS sequence"/>
</dbReference>
<evidence type="ECO:0000313" key="3">
    <source>
        <dbReference type="Proteomes" id="UP000177369"/>
    </source>
</evidence>
<feature type="transmembrane region" description="Helical" evidence="1">
    <location>
        <begin position="81"/>
        <end position="104"/>
    </location>
</feature>
<feature type="transmembrane region" description="Helical" evidence="1">
    <location>
        <begin position="458"/>
        <end position="481"/>
    </location>
</feature>
<name>A0A1F5G7E2_9BACT</name>
<organism evidence="2 3">
    <name type="scientific">Candidatus Curtissbacteria bacterium RIFCSPHIGHO2_02_FULL_40_16b</name>
    <dbReference type="NCBI Taxonomy" id="1797714"/>
    <lineage>
        <taxon>Bacteria</taxon>
        <taxon>Candidatus Curtissiibacteriota</taxon>
    </lineage>
</organism>
<dbReference type="EMBL" id="MFBD01000043">
    <property type="protein sequence ID" value="OGD87793.1"/>
    <property type="molecule type" value="Genomic_DNA"/>
</dbReference>
<accession>A0A1F5G7E2</accession>
<feature type="transmembrane region" description="Helical" evidence="1">
    <location>
        <begin position="380"/>
        <end position="401"/>
    </location>
</feature>
<evidence type="ECO:0000313" key="2">
    <source>
        <dbReference type="EMBL" id="OGD87793.1"/>
    </source>
</evidence>
<feature type="transmembrane region" description="Helical" evidence="1">
    <location>
        <begin position="173"/>
        <end position="193"/>
    </location>
</feature>
<evidence type="ECO:0008006" key="4">
    <source>
        <dbReference type="Google" id="ProtNLM"/>
    </source>
</evidence>
<gene>
    <name evidence="2" type="ORF">A3D04_02375</name>
</gene>
<proteinExistence type="predicted"/>
<keyword evidence="1" id="KW-1133">Transmembrane helix</keyword>
<protein>
    <recommendedName>
        <fullName evidence="4">Glycosyltransferase RgtA/B/C/D-like domain-containing protein</fullName>
    </recommendedName>
</protein>
<feature type="transmembrane region" description="Helical" evidence="1">
    <location>
        <begin position="339"/>
        <end position="360"/>
    </location>
</feature>
<feature type="transmembrane region" description="Helical" evidence="1">
    <location>
        <begin position="408"/>
        <end position="428"/>
    </location>
</feature>